<feature type="domain" description="Glutamyl-tRNA reductase N-terminal" evidence="6">
    <location>
        <begin position="7"/>
        <end position="151"/>
    </location>
</feature>
<protein>
    <submittedName>
        <fullName evidence="7">Glutamyl-tRNA reductase</fullName>
        <ecNumber evidence="7">1.2.1.70</ecNumber>
    </submittedName>
</protein>
<dbReference type="PANTHER" id="PTHR43013">
    <property type="entry name" value="GLUTAMYL-TRNA REDUCTASE"/>
    <property type="match status" value="1"/>
</dbReference>
<dbReference type="InterPro" id="IPR036343">
    <property type="entry name" value="GluRdtase_N_sf"/>
</dbReference>
<name>A0A644YK41_9ZZZZ</name>
<comment type="caution">
    <text evidence="7">The sequence shown here is derived from an EMBL/GenBank/DDBJ whole genome shotgun (WGS) entry which is preliminary data.</text>
</comment>
<dbReference type="Pfam" id="PF01488">
    <property type="entry name" value="Shikimate_DH"/>
    <property type="match status" value="1"/>
</dbReference>
<dbReference type="InterPro" id="IPR015895">
    <property type="entry name" value="4pyrrol_synth_GluRdtase_N"/>
</dbReference>
<dbReference type="SUPFAM" id="SSF102198">
    <property type="entry name" value="Putative cyclase"/>
    <property type="match status" value="1"/>
</dbReference>
<comment type="pathway">
    <text evidence="4">Porphyrin-containing compound metabolism.</text>
</comment>
<dbReference type="InterPro" id="IPR006151">
    <property type="entry name" value="Shikm_DH/Glu-tRNA_Rdtase"/>
</dbReference>
<keyword evidence="1" id="KW-0521">NADP</keyword>
<evidence type="ECO:0000259" key="6">
    <source>
        <dbReference type="Pfam" id="PF05201"/>
    </source>
</evidence>
<evidence type="ECO:0000256" key="2">
    <source>
        <dbReference type="ARBA" id="ARBA00023002"/>
    </source>
</evidence>
<dbReference type="Gene3D" id="3.30.460.30">
    <property type="entry name" value="Glutamyl-tRNA reductase, N-terminal domain"/>
    <property type="match status" value="1"/>
</dbReference>
<dbReference type="GO" id="GO:0050661">
    <property type="term" value="F:NADP binding"/>
    <property type="evidence" value="ECO:0007669"/>
    <property type="project" value="InterPro"/>
</dbReference>
<evidence type="ECO:0000259" key="5">
    <source>
        <dbReference type="Pfam" id="PF01488"/>
    </source>
</evidence>
<dbReference type="PANTHER" id="PTHR43013:SF1">
    <property type="entry name" value="GLUTAMYL-TRNA REDUCTASE"/>
    <property type="match status" value="1"/>
</dbReference>
<dbReference type="Pfam" id="PF04199">
    <property type="entry name" value="Cyclase"/>
    <property type="match status" value="1"/>
</dbReference>
<dbReference type="Gene3D" id="3.50.30.50">
    <property type="entry name" value="Putative cyclase"/>
    <property type="match status" value="1"/>
</dbReference>
<dbReference type="GO" id="GO:0008883">
    <property type="term" value="F:glutamyl-tRNA reductase activity"/>
    <property type="evidence" value="ECO:0007669"/>
    <property type="project" value="UniProtKB-EC"/>
</dbReference>
<reference evidence="7" key="1">
    <citation type="submission" date="2019-08" db="EMBL/GenBank/DDBJ databases">
        <authorList>
            <person name="Kucharzyk K."/>
            <person name="Murdoch R.W."/>
            <person name="Higgins S."/>
            <person name="Loffler F."/>
        </authorList>
    </citation>
    <scope>NUCLEOTIDE SEQUENCE</scope>
</reference>
<dbReference type="InterPro" id="IPR037175">
    <property type="entry name" value="KFase_sf"/>
</dbReference>
<organism evidence="7">
    <name type="scientific">bioreactor metagenome</name>
    <dbReference type="NCBI Taxonomy" id="1076179"/>
    <lineage>
        <taxon>unclassified sequences</taxon>
        <taxon>metagenomes</taxon>
        <taxon>ecological metagenomes</taxon>
    </lineage>
</organism>
<feature type="domain" description="Quinate/shikimate 5-dehydrogenase/glutamyl-tRNA reductase" evidence="5">
    <location>
        <begin position="169"/>
        <end position="283"/>
    </location>
</feature>
<proteinExistence type="inferred from homology"/>
<dbReference type="GO" id="GO:0004061">
    <property type="term" value="F:arylformamidase activity"/>
    <property type="evidence" value="ECO:0007669"/>
    <property type="project" value="InterPro"/>
</dbReference>
<accession>A0A644YK41</accession>
<evidence type="ECO:0000256" key="1">
    <source>
        <dbReference type="ARBA" id="ARBA00022857"/>
    </source>
</evidence>
<dbReference type="HAMAP" id="MF_00087">
    <property type="entry name" value="Glu_tRNA_reductase"/>
    <property type="match status" value="1"/>
</dbReference>
<dbReference type="GO" id="GO:0019441">
    <property type="term" value="P:L-tryptophan catabolic process to kynurenine"/>
    <property type="evidence" value="ECO:0007669"/>
    <property type="project" value="InterPro"/>
</dbReference>
<dbReference type="AlphaFoldDB" id="A0A644YK41"/>
<keyword evidence="2 7" id="KW-0560">Oxidoreductase</keyword>
<evidence type="ECO:0000256" key="3">
    <source>
        <dbReference type="ARBA" id="ARBA00023244"/>
    </source>
</evidence>
<keyword evidence="3" id="KW-0627">Porphyrin biosynthesis</keyword>
<dbReference type="GO" id="GO:0019353">
    <property type="term" value="P:protoporphyrinogen IX biosynthetic process from glutamate"/>
    <property type="evidence" value="ECO:0007669"/>
    <property type="project" value="TreeGrafter"/>
</dbReference>
<dbReference type="SUPFAM" id="SSF69742">
    <property type="entry name" value="Glutamyl tRNA-reductase catalytic, N-terminal domain"/>
    <property type="match status" value="1"/>
</dbReference>
<dbReference type="InterPro" id="IPR000343">
    <property type="entry name" value="4pyrrol_synth_GluRdtase"/>
</dbReference>
<dbReference type="EC" id="1.2.1.70" evidence="7"/>
<sequence length="568" mass="62862">MIALSIVGLRFDHLPPSKQALFAFEDGRLSEACVKIKKQTQSKSVLLLATCDRIELWCEQPRTGTVEPLLRSLSLSPLTWTSQTYSISSQESLLHCMSLACGLLSPLFGEDQIISQVQQAYTRSVGVGCASSLLSYLVREVITTAKQVQSKVDLQIVDESVAERVYSLVSAYEKQPVLVIGSSALARSVASCLARRDFIVYMTIRDTEKADLLVPPKVESVAYEKRLSYLSRCHVVISATKGMEYTLTKEQVEGTHLYIDLAPVRDIDPEIEGVVRIQDLDIDLPGRERETQKALGIIETACAKIEHYLHYRSAVPELQSLAVDAANDLVYRLQAPLKQALAENTDLAQVIHETARKAFSHYLYAQKKEQAKRMHLDLSMPLENGQAGYVGDPAVVIAPLHTLEREGWRLTKLQFGSHAATHMDSPAHLLPEGSSLDEIPVSRFFATACVLDCSEDCDITVEKVSCIDSDCDAVLLYTKGKSYLTKEAAAYLVERGVRMFGFDTGNCDRDGDLDFPIHHTILGSNALILENLVNLEHILHRTVQLTALPLSYKHADGSPARVVATYEA</sequence>
<gene>
    <name evidence="7" type="primary">hemA_13</name>
    <name evidence="7" type="ORF">SDC9_75216</name>
</gene>
<evidence type="ECO:0000256" key="4">
    <source>
        <dbReference type="ARBA" id="ARBA00023444"/>
    </source>
</evidence>
<dbReference type="Gene3D" id="3.40.50.720">
    <property type="entry name" value="NAD(P)-binding Rossmann-like Domain"/>
    <property type="match status" value="1"/>
</dbReference>
<evidence type="ECO:0000313" key="7">
    <source>
        <dbReference type="EMBL" id="MPM28689.1"/>
    </source>
</evidence>
<dbReference type="InterPro" id="IPR036291">
    <property type="entry name" value="NAD(P)-bd_dom_sf"/>
</dbReference>
<dbReference type="SUPFAM" id="SSF51735">
    <property type="entry name" value="NAD(P)-binding Rossmann-fold domains"/>
    <property type="match status" value="1"/>
</dbReference>
<dbReference type="Pfam" id="PF05201">
    <property type="entry name" value="GlutR_N"/>
    <property type="match status" value="1"/>
</dbReference>
<dbReference type="EMBL" id="VSSQ01005322">
    <property type="protein sequence ID" value="MPM28689.1"/>
    <property type="molecule type" value="Genomic_DNA"/>
</dbReference>
<dbReference type="InterPro" id="IPR007325">
    <property type="entry name" value="KFase/CYL"/>
</dbReference>